<feature type="domain" description="RNase H type-1" evidence="2">
    <location>
        <begin position="38"/>
        <end position="160"/>
    </location>
</feature>
<reference evidence="3 4" key="1">
    <citation type="submission" date="2024-11" db="EMBL/GenBank/DDBJ databases">
        <title>Chromosome-level genome assembly of Eucalyptus globulus Labill. provides insights into its genome evolution.</title>
        <authorList>
            <person name="Li X."/>
        </authorList>
    </citation>
    <scope>NUCLEOTIDE SEQUENCE [LARGE SCALE GENOMIC DNA]</scope>
    <source>
        <strain evidence="3">CL2024</strain>
        <tissue evidence="3">Fresh tender leaves</tissue>
    </source>
</reference>
<keyword evidence="4" id="KW-1185">Reference proteome</keyword>
<dbReference type="AlphaFoldDB" id="A0ABD3JS76"/>
<dbReference type="Pfam" id="PF13456">
    <property type="entry name" value="RVT_3"/>
    <property type="match status" value="1"/>
</dbReference>
<dbReference type="EMBL" id="JBJKBG010000007">
    <property type="protein sequence ID" value="KAL3729843.1"/>
    <property type="molecule type" value="Genomic_DNA"/>
</dbReference>
<dbReference type="PANTHER" id="PTHR47723">
    <property type="entry name" value="OS05G0353850 PROTEIN"/>
    <property type="match status" value="1"/>
</dbReference>
<feature type="region of interest" description="Disordered" evidence="1">
    <location>
        <begin position="1"/>
        <end position="27"/>
    </location>
</feature>
<sequence>MQITVQKHQLQQQQKTGKNSPHPNTTWIPPVQGMMKVNIDGAFPTAGYLGAISSISRDHTGRLLGGFTKSVPASSALETEIQALLYTLKDLLQQGKHHSDLIIETDCLILVEVMNRERLPPWDCRALLAECADILPSFSNLKVTHCRRSANALADWAAKAHG</sequence>
<feature type="compositionally biased region" description="Polar residues" evidence="1">
    <location>
        <begin position="15"/>
        <end position="27"/>
    </location>
</feature>
<evidence type="ECO:0000256" key="1">
    <source>
        <dbReference type="SAM" id="MobiDB-lite"/>
    </source>
</evidence>
<gene>
    <name evidence="3" type="ORF">ACJRO7_026916</name>
</gene>
<dbReference type="InterPro" id="IPR044730">
    <property type="entry name" value="RNase_H-like_dom_plant"/>
</dbReference>
<name>A0ABD3JS76_EUCGL</name>
<evidence type="ECO:0000259" key="2">
    <source>
        <dbReference type="Pfam" id="PF13456"/>
    </source>
</evidence>
<dbReference type="Proteomes" id="UP001634007">
    <property type="component" value="Unassembled WGS sequence"/>
</dbReference>
<proteinExistence type="predicted"/>
<dbReference type="InterPro" id="IPR002156">
    <property type="entry name" value="RNaseH_domain"/>
</dbReference>
<dbReference type="InterPro" id="IPR012337">
    <property type="entry name" value="RNaseH-like_sf"/>
</dbReference>
<dbReference type="PANTHER" id="PTHR47723:SF19">
    <property type="entry name" value="POLYNUCLEOTIDYL TRANSFERASE, RIBONUCLEASE H-LIKE SUPERFAMILY PROTEIN"/>
    <property type="match status" value="1"/>
</dbReference>
<dbReference type="InterPro" id="IPR036397">
    <property type="entry name" value="RNaseH_sf"/>
</dbReference>
<comment type="caution">
    <text evidence="3">The sequence shown here is derived from an EMBL/GenBank/DDBJ whole genome shotgun (WGS) entry which is preliminary data.</text>
</comment>
<accession>A0ABD3JS76</accession>
<dbReference type="SUPFAM" id="SSF53098">
    <property type="entry name" value="Ribonuclease H-like"/>
    <property type="match status" value="1"/>
</dbReference>
<evidence type="ECO:0000313" key="3">
    <source>
        <dbReference type="EMBL" id="KAL3729843.1"/>
    </source>
</evidence>
<feature type="compositionally biased region" description="Low complexity" evidence="1">
    <location>
        <begin position="1"/>
        <end position="14"/>
    </location>
</feature>
<dbReference type="Gene3D" id="3.30.420.10">
    <property type="entry name" value="Ribonuclease H-like superfamily/Ribonuclease H"/>
    <property type="match status" value="1"/>
</dbReference>
<dbReference type="CDD" id="cd06222">
    <property type="entry name" value="RNase_H_like"/>
    <property type="match status" value="1"/>
</dbReference>
<dbReference type="InterPro" id="IPR053151">
    <property type="entry name" value="RNase_H-like"/>
</dbReference>
<organism evidence="3 4">
    <name type="scientific">Eucalyptus globulus</name>
    <name type="common">Tasmanian blue gum</name>
    <dbReference type="NCBI Taxonomy" id="34317"/>
    <lineage>
        <taxon>Eukaryota</taxon>
        <taxon>Viridiplantae</taxon>
        <taxon>Streptophyta</taxon>
        <taxon>Embryophyta</taxon>
        <taxon>Tracheophyta</taxon>
        <taxon>Spermatophyta</taxon>
        <taxon>Magnoliopsida</taxon>
        <taxon>eudicotyledons</taxon>
        <taxon>Gunneridae</taxon>
        <taxon>Pentapetalae</taxon>
        <taxon>rosids</taxon>
        <taxon>malvids</taxon>
        <taxon>Myrtales</taxon>
        <taxon>Myrtaceae</taxon>
        <taxon>Myrtoideae</taxon>
        <taxon>Eucalypteae</taxon>
        <taxon>Eucalyptus</taxon>
    </lineage>
</organism>
<evidence type="ECO:0000313" key="4">
    <source>
        <dbReference type="Proteomes" id="UP001634007"/>
    </source>
</evidence>
<protein>
    <recommendedName>
        <fullName evidence="2">RNase H type-1 domain-containing protein</fullName>
    </recommendedName>
</protein>